<dbReference type="InterPro" id="IPR047859">
    <property type="entry name" value="Ribosomal_bL17_CS"/>
</dbReference>
<sequence>MKTKLGFNRLNRKSSHRRALLKNMVISFLKYEKISSTKAKLFEVKRFAERLITKAKVDTVYNRRELSRFIHDKSILNKLFVRISPVFKERNGGYTRIIKLGKRYGDAAEMAILELVEKPLKVE</sequence>
<evidence type="ECO:0000256" key="3">
    <source>
        <dbReference type="ARBA" id="ARBA00023274"/>
    </source>
</evidence>
<dbReference type="STRING" id="1245910.OY14_02500"/>
<dbReference type="Gene3D" id="3.90.1030.10">
    <property type="entry name" value="Ribosomal protein L17"/>
    <property type="match status" value="1"/>
</dbReference>
<organism evidence="6 7">
    <name type="scientific">Borreliella chilensis</name>
    <dbReference type="NCBI Taxonomy" id="1245910"/>
    <lineage>
        <taxon>Bacteria</taxon>
        <taxon>Pseudomonadati</taxon>
        <taxon>Spirochaetota</taxon>
        <taxon>Spirochaetia</taxon>
        <taxon>Spirochaetales</taxon>
        <taxon>Borreliaceae</taxon>
        <taxon>Borreliella</taxon>
    </lineage>
</organism>
<dbReference type="AlphaFoldDB" id="A0A0A7V248"/>
<dbReference type="PANTHER" id="PTHR14413:SF16">
    <property type="entry name" value="LARGE RIBOSOMAL SUBUNIT PROTEIN BL17M"/>
    <property type="match status" value="1"/>
</dbReference>
<dbReference type="Pfam" id="PF01196">
    <property type="entry name" value="Ribosomal_L17"/>
    <property type="match status" value="1"/>
</dbReference>
<dbReference type="PANTHER" id="PTHR14413">
    <property type="entry name" value="RIBOSOMAL PROTEIN L17"/>
    <property type="match status" value="1"/>
</dbReference>
<dbReference type="GO" id="GO:0003735">
    <property type="term" value="F:structural constituent of ribosome"/>
    <property type="evidence" value="ECO:0007669"/>
    <property type="project" value="InterPro"/>
</dbReference>
<dbReference type="GO" id="GO:0022625">
    <property type="term" value="C:cytosolic large ribosomal subunit"/>
    <property type="evidence" value="ECO:0007669"/>
    <property type="project" value="TreeGrafter"/>
</dbReference>
<protein>
    <recommendedName>
        <fullName evidence="4">Large ribosomal subunit protein bL17</fullName>
    </recommendedName>
</protein>
<keyword evidence="3 4" id="KW-0687">Ribonucleoprotein</keyword>
<evidence type="ECO:0000256" key="2">
    <source>
        <dbReference type="ARBA" id="ARBA00022980"/>
    </source>
</evidence>
<evidence type="ECO:0000313" key="6">
    <source>
        <dbReference type="EMBL" id="AJA90312.1"/>
    </source>
</evidence>
<dbReference type="Proteomes" id="UP000030940">
    <property type="component" value="Chromosome"/>
</dbReference>
<dbReference type="PROSITE" id="PS01167">
    <property type="entry name" value="RIBOSOMAL_L17"/>
    <property type="match status" value="1"/>
</dbReference>
<keyword evidence="2 4" id="KW-0689">Ribosomal protein</keyword>
<evidence type="ECO:0000256" key="1">
    <source>
        <dbReference type="ARBA" id="ARBA00008777"/>
    </source>
</evidence>
<accession>A0A0A7V248</accession>
<dbReference type="HOGENOM" id="CLU_074407_2_0_12"/>
<evidence type="ECO:0000313" key="7">
    <source>
        <dbReference type="Proteomes" id="UP000030940"/>
    </source>
</evidence>
<comment type="similarity">
    <text evidence="1 4 5">Belongs to the bacterial ribosomal protein bL17 family.</text>
</comment>
<dbReference type="SUPFAM" id="SSF64263">
    <property type="entry name" value="Prokaryotic ribosomal protein L17"/>
    <property type="match status" value="1"/>
</dbReference>
<evidence type="ECO:0000256" key="4">
    <source>
        <dbReference type="HAMAP-Rule" id="MF_01368"/>
    </source>
</evidence>
<name>A0A0A7V248_9SPIR</name>
<dbReference type="InterPro" id="IPR036373">
    <property type="entry name" value="Ribosomal_bL17_sf"/>
</dbReference>
<keyword evidence="7" id="KW-1185">Reference proteome</keyword>
<dbReference type="KEGG" id="bchi:OY14_02500"/>
<dbReference type="HAMAP" id="MF_01368">
    <property type="entry name" value="Ribosomal_bL17"/>
    <property type="match status" value="1"/>
</dbReference>
<dbReference type="GO" id="GO:0006412">
    <property type="term" value="P:translation"/>
    <property type="evidence" value="ECO:0007669"/>
    <property type="project" value="UniProtKB-UniRule"/>
</dbReference>
<comment type="subunit">
    <text evidence="4">Part of the 50S ribosomal subunit. Contacts protein L32.</text>
</comment>
<gene>
    <name evidence="4" type="primary">rplQ</name>
    <name evidence="6" type="ORF">OY14_02500</name>
</gene>
<dbReference type="EMBL" id="CP009910">
    <property type="protein sequence ID" value="AJA90312.1"/>
    <property type="molecule type" value="Genomic_DNA"/>
</dbReference>
<proteinExistence type="inferred from homology"/>
<dbReference type="NCBIfam" id="TIGR00059">
    <property type="entry name" value="L17"/>
    <property type="match status" value="1"/>
</dbReference>
<evidence type="ECO:0000256" key="5">
    <source>
        <dbReference type="RuleBase" id="RU000660"/>
    </source>
</evidence>
<reference evidence="6 7" key="1">
    <citation type="journal article" date="2015" name="Genome Announc.">
        <title>Genome Sequence of Borrelia chilensis VA1, a South American Member of the Lyme Borreliosis Group.</title>
        <authorList>
            <person name="Huang W."/>
            <person name="Ojaimi C."/>
            <person name="Fallon J.T."/>
            <person name="Travisany D."/>
            <person name="Maass A."/>
            <person name="Ivanova L."/>
            <person name="Tomova A."/>
            <person name="Gonzalez-Acuna D."/>
            <person name="Godfrey H.P."/>
            <person name="Cabello F.C."/>
        </authorList>
    </citation>
    <scope>NUCLEOTIDE SEQUENCE [LARGE SCALE GENOMIC DNA]</scope>
    <source>
        <strain evidence="6 7">VA1</strain>
    </source>
</reference>
<dbReference type="InterPro" id="IPR000456">
    <property type="entry name" value="Ribosomal_bL17"/>
</dbReference>